<evidence type="ECO:0000256" key="4">
    <source>
        <dbReference type="ARBA" id="ARBA00023239"/>
    </source>
</evidence>
<dbReference type="PANTHER" id="PTHR14359:SF6">
    <property type="entry name" value="PHOSPHOPANTOTHENOYLCYSTEINE DECARBOXYLASE"/>
    <property type="match status" value="1"/>
</dbReference>
<accession>A0A4Z1T024</accession>
<evidence type="ECO:0000259" key="6">
    <source>
        <dbReference type="Pfam" id="PF02441"/>
    </source>
</evidence>
<comment type="similarity">
    <text evidence="5">Belongs to the HFCD (homooligomeric flavin containing Cys decarboxylase) superfamily.</text>
</comment>
<keyword evidence="2" id="KW-0210">Decarboxylase</keyword>
<evidence type="ECO:0000259" key="7">
    <source>
        <dbReference type="Pfam" id="PF04127"/>
    </source>
</evidence>
<dbReference type="Pfam" id="PF04127">
    <property type="entry name" value="DFP"/>
    <property type="match status" value="1"/>
</dbReference>
<dbReference type="HAMAP" id="MF_02225">
    <property type="entry name" value="CoaBC"/>
    <property type="match status" value="1"/>
</dbReference>
<feature type="domain" description="DNA/pantothenate metabolism flavoprotein C-terminal" evidence="7">
    <location>
        <begin position="197"/>
        <end position="406"/>
    </location>
</feature>
<dbReference type="GO" id="GO:0015941">
    <property type="term" value="P:pantothenate catabolic process"/>
    <property type="evidence" value="ECO:0007669"/>
    <property type="project" value="InterPro"/>
</dbReference>
<keyword evidence="8" id="KW-0436">Ligase</keyword>
<evidence type="ECO:0000256" key="1">
    <source>
        <dbReference type="ARBA" id="ARBA00005703"/>
    </source>
</evidence>
<dbReference type="GO" id="GO:0010181">
    <property type="term" value="F:FMN binding"/>
    <property type="evidence" value="ECO:0007669"/>
    <property type="project" value="InterPro"/>
</dbReference>
<comment type="similarity">
    <text evidence="1">Belongs to the PPC synthetase family.</text>
</comment>
<dbReference type="OrthoDB" id="1532798at2759"/>
<evidence type="ECO:0000256" key="2">
    <source>
        <dbReference type="ARBA" id="ARBA00022793"/>
    </source>
</evidence>
<proteinExistence type="inferred from homology"/>
<name>A0A4Z1T024_GIAMU</name>
<dbReference type="Gene3D" id="3.40.50.1950">
    <property type="entry name" value="Flavin prenyltransferase-like"/>
    <property type="match status" value="1"/>
</dbReference>
<keyword evidence="4" id="KW-0456">Lyase</keyword>
<evidence type="ECO:0000313" key="9">
    <source>
        <dbReference type="Proteomes" id="UP000315496"/>
    </source>
</evidence>
<evidence type="ECO:0000256" key="5">
    <source>
        <dbReference type="ARBA" id="ARBA00038350"/>
    </source>
</evidence>
<dbReference type="AlphaFoldDB" id="A0A4Z1T024"/>
<dbReference type="GO" id="GO:0071513">
    <property type="term" value="C:phosphopantothenoylcysteine decarboxylase complex"/>
    <property type="evidence" value="ECO:0007669"/>
    <property type="project" value="TreeGrafter"/>
</dbReference>
<organism evidence="8 9">
    <name type="scientific">Giardia muris</name>
    <dbReference type="NCBI Taxonomy" id="5742"/>
    <lineage>
        <taxon>Eukaryota</taxon>
        <taxon>Metamonada</taxon>
        <taxon>Diplomonadida</taxon>
        <taxon>Hexamitidae</taxon>
        <taxon>Giardiinae</taxon>
        <taxon>Giardia</taxon>
    </lineage>
</organism>
<dbReference type="NCBIfam" id="TIGR00521">
    <property type="entry name" value="coaBC_dfp"/>
    <property type="match status" value="1"/>
</dbReference>
<feature type="domain" description="Flavoprotein" evidence="6">
    <location>
        <begin position="14"/>
        <end position="173"/>
    </location>
</feature>
<dbReference type="GO" id="GO:0004632">
    <property type="term" value="F:phosphopantothenate--cysteine ligase activity"/>
    <property type="evidence" value="ECO:0007669"/>
    <property type="project" value="InterPro"/>
</dbReference>
<evidence type="ECO:0000256" key="3">
    <source>
        <dbReference type="ARBA" id="ARBA00022993"/>
    </source>
</evidence>
<dbReference type="VEuPathDB" id="GiardiaDB:GMRT_10394"/>
<reference evidence="8 9" key="1">
    <citation type="submission" date="2019-05" db="EMBL/GenBank/DDBJ databases">
        <title>The compact genome of Giardia muris reveals important steps in the evolution of intestinal protozoan parasites.</title>
        <authorList>
            <person name="Xu F."/>
            <person name="Jimenez-Gonzalez A."/>
            <person name="Einarsson E."/>
            <person name="Astvaldsson A."/>
            <person name="Peirasmaki D."/>
            <person name="Eckmann L."/>
            <person name="Andersson J.O."/>
            <person name="Svard S.G."/>
            <person name="Jerlstrom-Hultqvist J."/>
        </authorList>
    </citation>
    <scope>NUCLEOTIDE SEQUENCE [LARGE SCALE GENOMIC DNA]</scope>
    <source>
        <strain evidence="8 9">Roberts-Thomson</strain>
    </source>
</reference>
<dbReference type="GO" id="GO:0015937">
    <property type="term" value="P:coenzyme A biosynthetic process"/>
    <property type="evidence" value="ECO:0007669"/>
    <property type="project" value="UniProtKB-KW"/>
</dbReference>
<dbReference type="EMBL" id="VDLU01000001">
    <property type="protein sequence ID" value="TNJ30335.1"/>
    <property type="molecule type" value="Genomic_DNA"/>
</dbReference>
<dbReference type="InterPro" id="IPR036551">
    <property type="entry name" value="Flavin_trans-like"/>
</dbReference>
<evidence type="ECO:0000313" key="8">
    <source>
        <dbReference type="EMBL" id="TNJ30335.1"/>
    </source>
</evidence>
<dbReference type="GO" id="GO:0004633">
    <property type="term" value="F:phosphopantothenoylcysteine decarboxylase activity"/>
    <property type="evidence" value="ECO:0007669"/>
    <property type="project" value="InterPro"/>
</dbReference>
<dbReference type="InterPro" id="IPR035929">
    <property type="entry name" value="CoaB-like_sf"/>
</dbReference>
<keyword evidence="3" id="KW-0173">Coenzyme A biosynthesis</keyword>
<dbReference type="SUPFAM" id="SSF102645">
    <property type="entry name" value="CoaB-like"/>
    <property type="match status" value="1"/>
</dbReference>
<dbReference type="PANTHER" id="PTHR14359">
    <property type="entry name" value="HOMO-OLIGOMERIC FLAVIN CONTAINING CYS DECARBOXYLASE FAMILY"/>
    <property type="match status" value="1"/>
</dbReference>
<dbReference type="Proteomes" id="UP000315496">
    <property type="component" value="Chromosome 1"/>
</dbReference>
<sequence length="416" mass="45335">MSSDSMKQRLVGRRIVLGVTGCIAAYKAAAFARLLVSEGANVTVILTKNATEFVTPLTFEALTGNKCWCDTFASTREGDGEIAHISLMQNRDICVIAPATANIIGKIANGIADEMLSTCMLACKAPILICPAMNDNMYSNVIVQSNLKRLQEFGYHVLEPMSGALACGSTGKGRLPDPELILTELITIITRRSSDLMGLQVLITAGPTIEKIDAVRFISNHSTGKMGYALANTAHKRGAKVTLVTGPTTLSKPEVDKVLHVSSAKEMFEAVKGVYEGMDLIIMTAAVADFTPINVSDEKLKKNGQESITLVLKRTDDILEWVGKNRQPGQVLCGFSMETNNLIENSRRKLQAKRCNLIVANSISEPGSGFSCDTNKVILLDDLEERDYPLLSKEQVSDIILDRLLELRRQLNVDVQ</sequence>
<dbReference type="InterPro" id="IPR003382">
    <property type="entry name" value="Flavoprotein"/>
</dbReference>
<protein>
    <submittedName>
        <fullName evidence="8">Phosphopantothenate-cysteine ligase/Phosphopantothenoylcysteine decarboxylase</fullName>
    </submittedName>
</protein>
<dbReference type="Gene3D" id="3.40.50.10300">
    <property type="entry name" value="CoaB-like"/>
    <property type="match status" value="1"/>
</dbReference>
<gene>
    <name evidence="8" type="ORF">GMRT_10394</name>
</gene>
<dbReference type="InterPro" id="IPR007085">
    <property type="entry name" value="DNA/pantothenate-metab_flavo_C"/>
</dbReference>
<dbReference type="SUPFAM" id="SSF52507">
    <property type="entry name" value="Homo-oligomeric flavin-containing Cys decarboxylases, HFCD"/>
    <property type="match status" value="1"/>
</dbReference>
<keyword evidence="9" id="KW-1185">Reference proteome</keyword>
<comment type="caution">
    <text evidence="8">The sequence shown here is derived from an EMBL/GenBank/DDBJ whole genome shotgun (WGS) entry which is preliminary data.</text>
</comment>
<dbReference type="InterPro" id="IPR005252">
    <property type="entry name" value="CoaBC"/>
</dbReference>
<dbReference type="Pfam" id="PF02441">
    <property type="entry name" value="Flavoprotein"/>
    <property type="match status" value="1"/>
</dbReference>